<dbReference type="InterPro" id="IPR011032">
    <property type="entry name" value="GroES-like_sf"/>
</dbReference>
<feature type="domain" description="L-erythro-3,5-diaminohexanoate dehydrogenase N-terminal" evidence="2">
    <location>
        <begin position="15"/>
        <end position="154"/>
    </location>
</feature>
<name>A0A317EIG5_9PROT</name>
<reference evidence="3 4" key="1">
    <citation type="submission" date="2018-05" db="EMBL/GenBank/DDBJ databases">
        <title>Zavarzinia sp. HR-AS.</title>
        <authorList>
            <person name="Lee Y."/>
            <person name="Jeon C.O."/>
        </authorList>
    </citation>
    <scope>NUCLEOTIDE SEQUENCE [LARGE SCALE GENOMIC DNA]</scope>
    <source>
        <strain evidence="3 4">HR-AS</strain>
    </source>
</reference>
<dbReference type="Proteomes" id="UP000245461">
    <property type="component" value="Unassembled WGS sequence"/>
</dbReference>
<evidence type="ECO:0000256" key="1">
    <source>
        <dbReference type="SAM" id="MobiDB-lite"/>
    </source>
</evidence>
<dbReference type="EMBL" id="QGLE01000002">
    <property type="protein sequence ID" value="PWR25223.1"/>
    <property type="molecule type" value="Genomic_DNA"/>
</dbReference>
<dbReference type="Pfam" id="PF26370">
    <property type="entry name" value="KDD_N"/>
    <property type="match status" value="1"/>
</dbReference>
<dbReference type="RefSeq" id="WP_109903455.1">
    <property type="nucleotide sequence ID" value="NZ_QGLE01000002.1"/>
</dbReference>
<dbReference type="SUPFAM" id="SSF51735">
    <property type="entry name" value="NAD(P)-binding Rossmann-fold domains"/>
    <property type="match status" value="1"/>
</dbReference>
<dbReference type="OrthoDB" id="48703at2"/>
<evidence type="ECO:0000259" key="2">
    <source>
        <dbReference type="Pfam" id="PF26370"/>
    </source>
</evidence>
<keyword evidence="4" id="KW-1185">Reference proteome</keyword>
<comment type="caution">
    <text evidence="3">The sequence shown here is derived from an EMBL/GenBank/DDBJ whole genome shotgun (WGS) entry which is preliminary data.</text>
</comment>
<evidence type="ECO:0000313" key="4">
    <source>
        <dbReference type="Proteomes" id="UP000245461"/>
    </source>
</evidence>
<dbReference type="InterPro" id="IPR036291">
    <property type="entry name" value="NAD(P)-bd_dom_sf"/>
</dbReference>
<dbReference type="Gene3D" id="3.90.180.10">
    <property type="entry name" value="Medium-chain alcohol dehydrogenases, catalytic domain"/>
    <property type="match status" value="1"/>
</dbReference>
<protein>
    <submittedName>
        <fullName evidence="3">L-erythro-3,5-diaminohexanoate dehydrogenase</fullName>
    </submittedName>
</protein>
<gene>
    <name evidence="3" type="ORF">DKG74_05535</name>
</gene>
<dbReference type="AlphaFoldDB" id="A0A317EIG5"/>
<organism evidence="3 4">
    <name type="scientific">Zavarzinia aquatilis</name>
    <dbReference type="NCBI Taxonomy" id="2211142"/>
    <lineage>
        <taxon>Bacteria</taxon>
        <taxon>Pseudomonadati</taxon>
        <taxon>Pseudomonadota</taxon>
        <taxon>Alphaproteobacteria</taxon>
        <taxon>Rhodospirillales</taxon>
        <taxon>Zavarziniaceae</taxon>
        <taxon>Zavarzinia</taxon>
    </lineage>
</organism>
<accession>A0A317EIG5</accession>
<feature type="region of interest" description="Disordered" evidence="1">
    <location>
        <begin position="1"/>
        <end position="21"/>
    </location>
</feature>
<sequence length="346" mass="35845">MTDAPCPFGTHRAGGLLPQPAPRLDTALPMQANELEIEVECLNLDSSSMRQIAESCGGDRAAIAARIAGIVRERGKMHNPVTGSGGVLVGRVVAVGPDFPDRDLTPGTRICTMVSLSLTPLVLDAIEGVDVSRAQVRARGRAYLFASGLYARIPDDLPLVLSLALCDVAGAPATVLREAGPGETVAVLGAAGKAGVLSLFAARDRVGPGGRVIALDQSPAGCDEVRGLGVADTVAVADLRDSLGTWRTVATATDGALADLVVNTTNVAGTEGASILSARQRGRILFFGMQTSFQAAALGAEGLGRDVTMLIGNGYAEGWIDATFDLVRRHGALLDLMHRRFPETGA</sequence>
<proteinExistence type="predicted"/>
<evidence type="ECO:0000313" key="3">
    <source>
        <dbReference type="EMBL" id="PWR25223.1"/>
    </source>
</evidence>
<dbReference type="SUPFAM" id="SSF50129">
    <property type="entry name" value="GroES-like"/>
    <property type="match status" value="1"/>
</dbReference>
<dbReference type="InterPro" id="IPR058932">
    <property type="entry name" value="KDD_N"/>
</dbReference>